<organism evidence="6 7">
    <name type="scientific">Byssothecium circinans</name>
    <dbReference type="NCBI Taxonomy" id="147558"/>
    <lineage>
        <taxon>Eukaryota</taxon>
        <taxon>Fungi</taxon>
        <taxon>Dikarya</taxon>
        <taxon>Ascomycota</taxon>
        <taxon>Pezizomycotina</taxon>
        <taxon>Dothideomycetes</taxon>
        <taxon>Pleosporomycetidae</taxon>
        <taxon>Pleosporales</taxon>
        <taxon>Massarineae</taxon>
        <taxon>Massarinaceae</taxon>
        <taxon>Byssothecium</taxon>
    </lineage>
</organism>
<dbReference type="InterPro" id="IPR051350">
    <property type="entry name" value="WD_repeat-ST_regulator"/>
</dbReference>
<evidence type="ECO:0000313" key="6">
    <source>
        <dbReference type="EMBL" id="KAF1954241.1"/>
    </source>
</evidence>
<keyword evidence="2" id="KW-0677">Repeat</keyword>
<evidence type="ECO:0000256" key="4">
    <source>
        <dbReference type="SAM" id="MobiDB-lite"/>
    </source>
</evidence>
<dbReference type="GO" id="GO:0034657">
    <property type="term" value="C:GID complex"/>
    <property type="evidence" value="ECO:0007669"/>
    <property type="project" value="TreeGrafter"/>
</dbReference>
<dbReference type="PANTHER" id="PTHR22838">
    <property type="entry name" value="WD REPEAT PROTEIN 26-RELATED"/>
    <property type="match status" value="1"/>
</dbReference>
<dbReference type="InterPro" id="IPR036322">
    <property type="entry name" value="WD40_repeat_dom_sf"/>
</dbReference>
<proteinExistence type="predicted"/>
<feature type="chain" id="PRO_5025579364" evidence="5">
    <location>
        <begin position="21"/>
        <end position="1299"/>
    </location>
</feature>
<dbReference type="Proteomes" id="UP000800035">
    <property type="component" value="Unassembled WGS sequence"/>
</dbReference>
<feature type="region of interest" description="Disordered" evidence="4">
    <location>
        <begin position="576"/>
        <end position="747"/>
    </location>
</feature>
<dbReference type="PANTHER" id="PTHR22838:SF0">
    <property type="entry name" value="WD REPEAT-CONTAINING PROTEIN 26"/>
    <property type="match status" value="1"/>
</dbReference>
<dbReference type="PROSITE" id="PS50896">
    <property type="entry name" value="LISH"/>
    <property type="match status" value="1"/>
</dbReference>
<dbReference type="SUPFAM" id="SSF50978">
    <property type="entry name" value="WD40 repeat-like"/>
    <property type="match status" value="1"/>
</dbReference>
<dbReference type="PROSITE" id="PS00653">
    <property type="entry name" value="GLYCOSYL_HYDROL_F1_2"/>
    <property type="match status" value="1"/>
</dbReference>
<keyword evidence="5" id="KW-0732">Signal</keyword>
<protein>
    <submittedName>
        <fullName evidence="6">WD repeat-containing protein 26</fullName>
    </submittedName>
</protein>
<feature type="signal peptide" evidence="5">
    <location>
        <begin position="1"/>
        <end position="20"/>
    </location>
</feature>
<keyword evidence="1 3" id="KW-0853">WD repeat</keyword>
<reference evidence="6" key="1">
    <citation type="journal article" date="2020" name="Stud. Mycol.">
        <title>101 Dothideomycetes genomes: a test case for predicting lifestyles and emergence of pathogens.</title>
        <authorList>
            <person name="Haridas S."/>
            <person name="Albert R."/>
            <person name="Binder M."/>
            <person name="Bloem J."/>
            <person name="Labutti K."/>
            <person name="Salamov A."/>
            <person name="Andreopoulos B."/>
            <person name="Baker S."/>
            <person name="Barry K."/>
            <person name="Bills G."/>
            <person name="Bluhm B."/>
            <person name="Cannon C."/>
            <person name="Castanera R."/>
            <person name="Culley D."/>
            <person name="Daum C."/>
            <person name="Ezra D."/>
            <person name="Gonzalez J."/>
            <person name="Henrissat B."/>
            <person name="Kuo A."/>
            <person name="Liang C."/>
            <person name="Lipzen A."/>
            <person name="Lutzoni F."/>
            <person name="Magnuson J."/>
            <person name="Mondo S."/>
            <person name="Nolan M."/>
            <person name="Ohm R."/>
            <person name="Pangilinan J."/>
            <person name="Park H.-J."/>
            <person name="Ramirez L."/>
            <person name="Alfaro M."/>
            <person name="Sun H."/>
            <person name="Tritt A."/>
            <person name="Yoshinaga Y."/>
            <person name="Zwiers L.-H."/>
            <person name="Turgeon B."/>
            <person name="Goodwin S."/>
            <person name="Spatafora J."/>
            <person name="Crous P."/>
            <person name="Grigoriev I."/>
        </authorList>
    </citation>
    <scope>NUCLEOTIDE SEQUENCE</scope>
    <source>
        <strain evidence="6">CBS 675.92</strain>
    </source>
</reference>
<evidence type="ECO:0000256" key="3">
    <source>
        <dbReference type="PROSITE-ProRule" id="PRU00221"/>
    </source>
</evidence>
<dbReference type="EMBL" id="ML977000">
    <property type="protein sequence ID" value="KAF1954241.1"/>
    <property type="molecule type" value="Genomic_DNA"/>
</dbReference>
<dbReference type="InterPro" id="IPR017853">
    <property type="entry name" value="GH"/>
</dbReference>
<name>A0A6A5TNL8_9PLEO</name>
<feature type="compositionally biased region" description="Polar residues" evidence="4">
    <location>
        <begin position="580"/>
        <end position="589"/>
    </location>
</feature>
<dbReference type="OrthoDB" id="65569at2759"/>
<dbReference type="InterPro" id="IPR033132">
    <property type="entry name" value="GH_1_N_CS"/>
</dbReference>
<dbReference type="SUPFAM" id="SSF51445">
    <property type="entry name" value="(Trans)glycosidases"/>
    <property type="match status" value="1"/>
</dbReference>
<dbReference type="Gene3D" id="2.130.10.10">
    <property type="entry name" value="YVTN repeat-like/Quinoprotein amine dehydrogenase"/>
    <property type="match status" value="2"/>
</dbReference>
<dbReference type="InterPro" id="IPR015943">
    <property type="entry name" value="WD40/YVTN_repeat-like_dom_sf"/>
</dbReference>
<evidence type="ECO:0000256" key="5">
    <source>
        <dbReference type="SAM" id="SignalP"/>
    </source>
</evidence>
<feature type="compositionally biased region" description="Acidic residues" evidence="4">
    <location>
        <begin position="648"/>
        <end position="657"/>
    </location>
</feature>
<feature type="compositionally biased region" description="Basic residues" evidence="4">
    <location>
        <begin position="661"/>
        <end position="675"/>
    </location>
</feature>
<dbReference type="Gene3D" id="3.20.20.80">
    <property type="entry name" value="Glycosidases"/>
    <property type="match status" value="1"/>
</dbReference>
<feature type="compositionally biased region" description="Low complexity" evidence="4">
    <location>
        <begin position="626"/>
        <end position="639"/>
    </location>
</feature>
<sequence length="1299" mass="143811">MAQLLPLLSFLFLLPSPVSAQYSNSSTLSFGTPTGYTSTTFNASAQPTAFTRTDYSPNALASLWGLVGPVSTGPVNSTVSPTPEPTAYARPDGNRFHALVGSNHPELDNVKLPEGFKWGLSSSSYQIEGAAKDEGKGPSIWDLLSHRVPNFVLDNSTGDVVASHYYLYKQDYARLKKLGIPSFSPSFSWPRFFPFGNGPVNEEAVAHYDDVISEIHKNGLRPAVTLFHWDTPLSLFAEYGAWTDRRVVDDFFNYAKFVITRYDEYVDEWYTINEPQYCNWQYSTYPAGKYYPAPNGVTGGLKARFLCGHYTLLAHAKVAKWYHNEFKGRGRITFKNSGNYYEANSTKPADEVARQRNFDFAIGWFGGPWTDGDYPQTLKDTLGDLLPEFTQEEKELIKGSCDFYAIDPYSSFTAYEIKGGVEACASNRSARGYPECAGSNSLSPIGFPLGPAADPTMDWLYSAPSGVRKFLKHITTVLFPSIPDIVVTEFGFSEPFEGQWTKLAPALWDLRRADYFQHYLDQILLSITEDKVNVTGAWGWAIFDNFEWTQGSQVRFGLQYVNYTSLERTPKATFVLADDNSPTAPSPVTSDHPALPNSQASSSPVIFAPETTSTNLSAPTSVPEQPASATASPSAPAVAAKRRHSTSESEELSESEEPQPHRGRSSRPSKKRRRRTDGTMRFDNDASNRSQSPPKSYTNGSTRSPGPRASLGKIANGDSHKPESNGSYTNGSSVANGTSRPTTFFGHDREEVTRIMIQSLTDLGYHDAAGALVKESGYTLEGPTVAAFRSAVLNGDWVEAEALLFGSNSYDNGGGIELSGGSRYNKSWSKSSLTANSHYTGGLPLAEGANRDEMLFWLKQQKYLELLERRDLGKALTVLRQELTPLHQDVGRLHTLSSLIMCPSADDLKYQASWDGAGGESRTLLLSELSKSISPSVMIPEHRLVALLDEVKDGWIANCLYHNTAASPSLYVDHNCDRDEFPMKPVHELRNHKDEVWYLKYSNDGTKLASTSKDKTIVIYETTTYKVLHRLDDHESGVTHLAWSPDDTRIITCSAGKHEENSARIWDVKTGVCISYISDFTYPCTTAAWAPDGQHVVIGSQDRKYGCCVWDLHGHCVHTFQEDSIRVNDLAVSADGQRLVVLLLDSRILVYDFTSYDKICEWHFDDVKLTSVTISQDSRHMLVSMNPDKIKLMEIDSGDVIQSFEGQVHKQFVIRSAFGGADENFVVSGSEDSRIYIWRSNGLLVEALDAHPGCVNAVAWHPTDPRVFASAGDDGKVRIWKPMSATTIASNPTSNGYGR</sequence>
<feature type="compositionally biased region" description="Polar residues" evidence="4">
    <location>
        <begin position="687"/>
        <end position="704"/>
    </location>
</feature>
<dbReference type="InterPro" id="IPR001680">
    <property type="entry name" value="WD40_rpt"/>
</dbReference>
<dbReference type="PROSITE" id="PS50082">
    <property type="entry name" value="WD_REPEATS_2"/>
    <property type="match status" value="2"/>
</dbReference>
<dbReference type="InterPro" id="IPR001360">
    <property type="entry name" value="Glyco_hydro_1"/>
</dbReference>
<feature type="repeat" description="WD" evidence="3">
    <location>
        <begin position="1248"/>
        <end position="1290"/>
    </location>
</feature>
<dbReference type="Pfam" id="PF00400">
    <property type="entry name" value="WD40"/>
    <property type="match status" value="4"/>
</dbReference>
<evidence type="ECO:0000256" key="1">
    <source>
        <dbReference type="ARBA" id="ARBA00022574"/>
    </source>
</evidence>
<dbReference type="GO" id="GO:0005975">
    <property type="term" value="P:carbohydrate metabolic process"/>
    <property type="evidence" value="ECO:0007669"/>
    <property type="project" value="InterPro"/>
</dbReference>
<dbReference type="Pfam" id="PF00232">
    <property type="entry name" value="Glyco_hydro_1"/>
    <property type="match status" value="1"/>
</dbReference>
<keyword evidence="7" id="KW-1185">Reference proteome</keyword>
<dbReference type="GO" id="GO:0043161">
    <property type="term" value="P:proteasome-mediated ubiquitin-dependent protein catabolic process"/>
    <property type="evidence" value="ECO:0007669"/>
    <property type="project" value="TreeGrafter"/>
</dbReference>
<feature type="compositionally biased region" description="Polar residues" evidence="4">
    <location>
        <begin position="596"/>
        <end position="623"/>
    </location>
</feature>
<dbReference type="PROSITE" id="PS50294">
    <property type="entry name" value="WD_REPEATS_REGION"/>
    <property type="match status" value="1"/>
</dbReference>
<feature type="repeat" description="WD" evidence="3">
    <location>
        <begin position="989"/>
        <end position="1030"/>
    </location>
</feature>
<dbReference type="GO" id="GO:0004553">
    <property type="term" value="F:hydrolase activity, hydrolyzing O-glycosyl compounds"/>
    <property type="evidence" value="ECO:0007669"/>
    <property type="project" value="InterPro"/>
</dbReference>
<gene>
    <name evidence="6" type="ORF">CC80DRAFT_550701</name>
</gene>
<dbReference type="PRINTS" id="PR00131">
    <property type="entry name" value="GLHYDRLASE1"/>
</dbReference>
<dbReference type="InterPro" id="IPR006594">
    <property type="entry name" value="LisH"/>
</dbReference>
<feature type="compositionally biased region" description="Polar residues" evidence="4">
    <location>
        <begin position="724"/>
        <end position="742"/>
    </location>
</feature>
<dbReference type="Pfam" id="PF23627">
    <property type="entry name" value="LisH_WDR26"/>
    <property type="match status" value="1"/>
</dbReference>
<dbReference type="SMART" id="SM00320">
    <property type="entry name" value="WD40"/>
    <property type="match status" value="7"/>
</dbReference>
<evidence type="ECO:0000313" key="7">
    <source>
        <dbReference type="Proteomes" id="UP000800035"/>
    </source>
</evidence>
<feature type="compositionally biased region" description="Basic and acidic residues" evidence="4">
    <location>
        <begin position="676"/>
        <end position="686"/>
    </location>
</feature>
<accession>A0A6A5TNL8</accession>
<dbReference type="CDD" id="cd00200">
    <property type="entry name" value="WD40"/>
    <property type="match status" value="1"/>
</dbReference>
<evidence type="ECO:0000256" key="2">
    <source>
        <dbReference type="ARBA" id="ARBA00022737"/>
    </source>
</evidence>